<keyword evidence="1" id="KW-0472">Membrane</keyword>
<gene>
    <name evidence="2" type="ORF">AURDEDRAFT_117023</name>
</gene>
<dbReference type="AlphaFoldDB" id="J0WV05"/>
<dbReference type="KEGG" id="adl:AURDEDRAFT_117023"/>
<dbReference type="InParanoid" id="J0WV05"/>
<name>J0WV05_AURST</name>
<evidence type="ECO:0000313" key="3">
    <source>
        <dbReference type="Proteomes" id="UP000006514"/>
    </source>
</evidence>
<dbReference type="EMBL" id="JH687855">
    <property type="protein sequence ID" value="EJD36715.1"/>
    <property type="molecule type" value="Genomic_DNA"/>
</dbReference>
<evidence type="ECO:0000313" key="2">
    <source>
        <dbReference type="EMBL" id="EJD36715.1"/>
    </source>
</evidence>
<proteinExistence type="predicted"/>
<accession>J0WV05</accession>
<organism evidence="2 3">
    <name type="scientific">Auricularia subglabra (strain TFB-10046 / SS5)</name>
    <name type="common">White-rot fungus</name>
    <name type="synonym">Auricularia delicata (strain TFB10046)</name>
    <dbReference type="NCBI Taxonomy" id="717982"/>
    <lineage>
        <taxon>Eukaryota</taxon>
        <taxon>Fungi</taxon>
        <taxon>Dikarya</taxon>
        <taxon>Basidiomycota</taxon>
        <taxon>Agaricomycotina</taxon>
        <taxon>Agaricomycetes</taxon>
        <taxon>Auriculariales</taxon>
        <taxon>Auriculariaceae</taxon>
        <taxon>Auricularia</taxon>
    </lineage>
</organism>
<keyword evidence="1" id="KW-0812">Transmembrane</keyword>
<protein>
    <submittedName>
        <fullName evidence="2">Uncharacterized protein</fullName>
    </submittedName>
</protein>
<evidence type="ECO:0000256" key="1">
    <source>
        <dbReference type="SAM" id="Phobius"/>
    </source>
</evidence>
<keyword evidence="3" id="KW-1185">Reference proteome</keyword>
<dbReference type="OrthoDB" id="10503196at2759"/>
<reference evidence="3" key="1">
    <citation type="journal article" date="2012" name="Science">
        <title>The Paleozoic origin of enzymatic lignin decomposition reconstructed from 31 fungal genomes.</title>
        <authorList>
            <person name="Floudas D."/>
            <person name="Binder M."/>
            <person name="Riley R."/>
            <person name="Barry K."/>
            <person name="Blanchette R.A."/>
            <person name="Henrissat B."/>
            <person name="Martinez A.T."/>
            <person name="Otillar R."/>
            <person name="Spatafora J.W."/>
            <person name="Yadav J.S."/>
            <person name="Aerts A."/>
            <person name="Benoit I."/>
            <person name="Boyd A."/>
            <person name="Carlson A."/>
            <person name="Copeland A."/>
            <person name="Coutinho P.M."/>
            <person name="de Vries R.P."/>
            <person name="Ferreira P."/>
            <person name="Findley K."/>
            <person name="Foster B."/>
            <person name="Gaskell J."/>
            <person name="Glotzer D."/>
            <person name="Gorecki P."/>
            <person name="Heitman J."/>
            <person name="Hesse C."/>
            <person name="Hori C."/>
            <person name="Igarashi K."/>
            <person name="Jurgens J.A."/>
            <person name="Kallen N."/>
            <person name="Kersten P."/>
            <person name="Kohler A."/>
            <person name="Kuees U."/>
            <person name="Kumar T.K.A."/>
            <person name="Kuo A."/>
            <person name="LaButti K."/>
            <person name="Larrondo L.F."/>
            <person name="Lindquist E."/>
            <person name="Ling A."/>
            <person name="Lombard V."/>
            <person name="Lucas S."/>
            <person name="Lundell T."/>
            <person name="Martin R."/>
            <person name="McLaughlin D.J."/>
            <person name="Morgenstern I."/>
            <person name="Morin E."/>
            <person name="Murat C."/>
            <person name="Nagy L.G."/>
            <person name="Nolan M."/>
            <person name="Ohm R.A."/>
            <person name="Patyshakuliyeva A."/>
            <person name="Rokas A."/>
            <person name="Ruiz-Duenas F.J."/>
            <person name="Sabat G."/>
            <person name="Salamov A."/>
            <person name="Samejima M."/>
            <person name="Schmutz J."/>
            <person name="Slot J.C."/>
            <person name="St John F."/>
            <person name="Stenlid J."/>
            <person name="Sun H."/>
            <person name="Sun S."/>
            <person name="Syed K."/>
            <person name="Tsang A."/>
            <person name="Wiebenga A."/>
            <person name="Young D."/>
            <person name="Pisabarro A."/>
            <person name="Eastwood D.C."/>
            <person name="Martin F."/>
            <person name="Cullen D."/>
            <person name="Grigoriev I.V."/>
            <person name="Hibbett D.S."/>
        </authorList>
    </citation>
    <scope>NUCLEOTIDE SEQUENCE [LARGE SCALE GENOMIC DNA]</scope>
    <source>
        <strain evidence="3">TFB10046</strain>
    </source>
</reference>
<feature type="transmembrane region" description="Helical" evidence="1">
    <location>
        <begin position="69"/>
        <end position="91"/>
    </location>
</feature>
<dbReference type="Proteomes" id="UP000006514">
    <property type="component" value="Unassembled WGS sequence"/>
</dbReference>
<sequence>MDTKTPASVDLEQGPLSLPLVYLDEKAARDLYVFDPTVTPCTIGPNPYAWQAELEETLQLQAQPQPFSWWWLLSVICAVLSVVWLILVIYVSQYFVIGSVSTVGVSLMCWSRTA</sequence>
<keyword evidence="1" id="KW-1133">Transmembrane helix</keyword>